<proteinExistence type="inferred from homology"/>
<comment type="similarity">
    <text evidence="2">Belongs to the patched family.</text>
</comment>
<keyword evidence="5" id="KW-0472">Membrane</keyword>
<keyword evidence="4" id="KW-1133">Transmembrane helix</keyword>
<sequence>MSGWSFETRLAQWKSRKASLSPVVLDALHVYVGLLSPFLNCEHRFPFAPLRAPITLFGLWPRIAGSQGPASLEIYPRAIRAPSRLRTQTCSGDPATAMPLSHLNRSQSACFPQGKAVGQKAPLWIRARFQALLFSLGCHIQSHCGKVLFIGLLVFGALSVGLRVAAIETNIEQLWVEGEFQETLVCVWMWLHEGAMNVKVFNCAVICWVLVPQLLCGL</sequence>
<evidence type="ECO:0000313" key="8">
    <source>
        <dbReference type="Proteomes" id="UP001476798"/>
    </source>
</evidence>
<accession>A0ABV0N3D6</accession>
<comment type="caution">
    <text evidence="7">The sequence shown here is derived from an EMBL/GenBank/DDBJ whole genome shotgun (WGS) entry which is preliminary data.</text>
</comment>
<evidence type="ECO:0000256" key="6">
    <source>
        <dbReference type="ARBA" id="ARBA00023180"/>
    </source>
</evidence>
<evidence type="ECO:0000256" key="2">
    <source>
        <dbReference type="ARBA" id="ARBA00005585"/>
    </source>
</evidence>
<comment type="subcellular location">
    <subcellularLocation>
        <location evidence="1">Membrane</location>
        <topology evidence="1">Multi-pass membrane protein</topology>
    </subcellularLocation>
</comment>
<keyword evidence="6" id="KW-0325">Glycoprotein</keyword>
<dbReference type="EMBL" id="JAHRIO010022155">
    <property type="protein sequence ID" value="MEQ2165888.1"/>
    <property type="molecule type" value="Genomic_DNA"/>
</dbReference>
<evidence type="ECO:0000256" key="4">
    <source>
        <dbReference type="ARBA" id="ARBA00022989"/>
    </source>
</evidence>
<dbReference type="PANTHER" id="PTHR46022">
    <property type="entry name" value="PROTEIN PATCHED"/>
    <property type="match status" value="1"/>
</dbReference>
<evidence type="ECO:0000256" key="3">
    <source>
        <dbReference type="ARBA" id="ARBA00022692"/>
    </source>
</evidence>
<name>A0ABV0N3D6_9TELE</name>
<dbReference type="Proteomes" id="UP001476798">
    <property type="component" value="Unassembled WGS sequence"/>
</dbReference>
<protein>
    <submittedName>
        <fullName evidence="7">Uncharacterized protein</fullName>
    </submittedName>
</protein>
<gene>
    <name evidence="7" type="ORF">GOODEAATRI_021813</name>
</gene>
<keyword evidence="3" id="KW-0812">Transmembrane</keyword>
<keyword evidence="8" id="KW-1185">Reference proteome</keyword>
<evidence type="ECO:0000313" key="7">
    <source>
        <dbReference type="EMBL" id="MEQ2165888.1"/>
    </source>
</evidence>
<evidence type="ECO:0000256" key="5">
    <source>
        <dbReference type="ARBA" id="ARBA00023136"/>
    </source>
</evidence>
<reference evidence="7 8" key="1">
    <citation type="submission" date="2021-06" db="EMBL/GenBank/DDBJ databases">
        <authorList>
            <person name="Palmer J.M."/>
        </authorList>
    </citation>
    <scope>NUCLEOTIDE SEQUENCE [LARGE SCALE GENOMIC DNA]</scope>
    <source>
        <strain evidence="7 8">GA_2019</strain>
        <tissue evidence="7">Muscle</tissue>
    </source>
</reference>
<dbReference type="PANTHER" id="PTHR46022:SF3">
    <property type="entry name" value="PROTEIN PATCHED HOMOLOG 2"/>
    <property type="match status" value="1"/>
</dbReference>
<evidence type="ECO:0000256" key="1">
    <source>
        <dbReference type="ARBA" id="ARBA00004141"/>
    </source>
</evidence>
<organism evidence="7 8">
    <name type="scientific">Goodea atripinnis</name>
    <dbReference type="NCBI Taxonomy" id="208336"/>
    <lineage>
        <taxon>Eukaryota</taxon>
        <taxon>Metazoa</taxon>
        <taxon>Chordata</taxon>
        <taxon>Craniata</taxon>
        <taxon>Vertebrata</taxon>
        <taxon>Euteleostomi</taxon>
        <taxon>Actinopterygii</taxon>
        <taxon>Neopterygii</taxon>
        <taxon>Teleostei</taxon>
        <taxon>Neoteleostei</taxon>
        <taxon>Acanthomorphata</taxon>
        <taxon>Ovalentaria</taxon>
        <taxon>Atherinomorphae</taxon>
        <taxon>Cyprinodontiformes</taxon>
        <taxon>Goodeidae</taxon>
        <taxon>Goodea</taxon>
    </lineage>
</organism>